<accession>S8EEC4</accession>
<evidence type="ECO:0000313" key="2">
    <source>
        <dbReference type="Proteomes" id="UP000015453"/>
    </source>
</evidence>
<feature type="non-terminal residue" evidence="1">
    <location>
        <position position="97"/>
    </location>
</feature>
<dbReference type="Gene3D" id="2.60.40.420">
    <property type="entry name" value="Cupredoxins - blue copper proteins"/>
    <property type="match status" value="1"/>
</dbReference>
<evidence type="ECO:0000313" key="1">
    <source>
        <dbReference type="EMBL" id="EPS70882.1"/>
    </source>
</evidence>
<keyword evidence="2" id="KW-1185">Reference proteome</keyword>
<dbReference type="Proteomes" id="UP000015453">
    <property type="component" value="Unassembled WGS sequence"/>
</dbReference>
<reference evidence="1 2" key="1">
    <citation type="journal article" date="2013" name="BMC Genomics">
        <title>The miniature genome of a carnivorous plant Genlisea aurea contains a low number of genes and short non-coding sequences.</title>
        <authorList>
            <person name="Leushkin E.V."/>
            <person name="Sutormin R.A."/>
            <person name="Nabieva E.R."/>
            <person name="Penin A.A."/>
            <person name="Kondrashov A.S."/>
            <person name="Logacheva M.D."/>
        </authorList>
    </citation>
    <scope>NUCLEOTIDE SEQUENCE [LARGE SCALE GENOMIC DNA]</scope>
</reference>
<dbReference type="PANTHER" id="PTHR34662:SF3">
    <property type="entry name" value="OS04G0422700 PROTEIN"/>
    <property type="match status" value="1"/>
</dbReference>
<feature type="non-terminal residue" evidence="1">
    <location>
        <position position="1"/>
    </location>
</feature>
<organism evidence="1 2">
    <name type="scientific">Genlisea aurea</name>
    <dbReference type="NCBI Taxonomy" id="192259"/>
    <lineage>
        <taxon>Eukaryota</taxon>
        <taxon>Viridiplantae</taxon>
        <taxon>Streptophyta</taxon>
        <taxon>Embryophyta</taxon>
        <taxon>Tracheophyta</taxon>
        <taxon>Spermatophyta</taxon>
        <taxon>Magnoliopsida</taxon>
        <taxon>eudicotyledons</taxon>
        <taxon>Gunneridae</taxon>
        <taxon>Pentapetalae</taxon>
        <taxon>asterids</taxon>
        <taxon>lamiids</taxon>
        <taxon>Lamiales</taxon>
        <taxon>Lentibulariaceae</taxon>
        <taxon>Genlisea</taxon>
    </lineage>
</organism>
<dbReference type="AlphaFoldDB" id="S8EEC4"/>
<evidence type="ECO:0008006" key="3">
    <source>
        <dbReference type="Google" id="ProtNLM"/>
    </source>
</evidence>
<sequence>HSAKFLVDGGTSWWKNKPGVQIGDSVVFLERYNNSSLYIFKNKKAFAVCNFSEAALLTKPRSNSYTWHVSRPGFFYFSFNNGGSNHACLEGQKLAVE</sequence>
<gene>
    <name evidence="1" type="ORF">M569_03880</name>
</gene>
<proteinExistence type="predicted"/>
<dbReference type="PANTHER" id="PTHR34662">
    <property type="entry name" value="OS04G0422700 PROTEIN"/>
    <property type="match status" value="1"/>
</dbReference>
<protein>
    <recommendedName>
        <fullName evidence="3">Phytocyanin domain-containing protein</fullName>
    </recommendedName>
</protein>
<name>S8EEC4_9LAMI</name>
<dbReference type="EMBL" id="AUSU01001492">
    <property type="protein sequence ID" value="EPS70882.1"/>
    <property type="molecule type" value="Genomic_DNA"/>
</dbReference>
<dbReference type="SUPFAM" id="SSF49503">
    <property type="entry name" value="Cupredoxins"/>
    <property type="match status" value="1"/>
</dbReference>
<dbReference type="OrthoDB" id="10259572at2759"/>
<dbReference type="InterPro" id="IPR008972">
    <property type="entry name" value="Cupredoxin"/>
</dbReference>
<comment type="caution">
    <text evidence="1">The sequence shown here is derived from an EMBL/GenBank/DDBJ whole genome shotgun (WGS) entry which is preliminary data.</text>
</comment>